<dbReference type="InterPro" id="IPR018711">
    <property type="entry name" value="NAGPA"/>
</dbReference>
<gene>
    <name evidence="2" type="ORF">EDM21_08835</name>
</gene>
<feature type="domain" description="Phosphodiester glycosidase" evidence="1">
    <location>
        <begin position="141"/>
        <end position="255"/>
    </location>
</feature>
<proteinExistence type="predicted"/>
<accession>A0A7X3JZ43</accession>
<dbReference type="Proteomes" id="UP000490800">
    <property type="component" value="Unassembled WGS sequence"/>
</dbReference>
<dbReference type="OrthoDB" id="2658510at2"/>
<organism evidence="2 3">
    <name type="scientific">Paenibacillus lutrae</name>
    <dbReference type="NCBI Taxonomy" id="2078573"/>
    <lineage>
        <taxon>Bacteria</taxon>
        <taxon>Bacillati</taxon>
        <taxon>Bacillota</taxon>
        <taxon>Bacilli</taxon>
        <taxon>Bacillales</taxon>
        <taxon>Paenibacillaceae</taxon>
        <taxon>Paenibacillus</taxon>
    </lineage>
</organism>
<keyword evidence="3" id="KW-1185">Reference proteome</keyword>
<evidence type="ECO:0000313" key="3">
    <source>
        <dbReference type="Proteomes" id="UP000490800"/>
    </source>
</evidence>
<comment type="caution">
    <text evidence="2">The sequence shown here is derived from an EMBL/GenBank/DDBJ whole genome shotgun (WGS) entry which is preliminary data.</text>
</comment>
<reference evidence="2 3" key="1">
    <citation type="journal article" date="2019" name="Microorganisms">
        <title>Paenibacillus lutrae sp. nov., A Chitinolytic Species Isolated from A River Otter in Castril Natural Park, Granada, Spain.</title>
        <authorList>
            <person name="Rodriguez M."/>
            <person name="Reina J.C."/>
            <person name="Bejar V."/>
            <person name="Llamas I."/>
        </authorList>
    </citation>
    <scope>NUCLEOTIDE SEQUENCE [LARGE SCALE GENOMIC DNA]</scope>
    <source>
        <strain evidence="2 3">N10</strain>
    </source>
</reference>
<dbReference type="AlphaFoldDB" id="A0A7X3JZ43"/>
<evidence type="ECO:0000313" key="2">
    <source>
        <dbReference type="EMBL" id="MVO99634.1"/>
    </source>
</evidence>
<evidence type="ECO:0000259" key="1">
    <source>
        <dbReference type="Pfam" id="PF09992"/>
    </source>
</evidence>
<protein>
    <recommendedName>
        <fullName evidence="1">Phosphodiester glycosidase domain-containing protein</fullName>
    </recommendedName>
</protein>
<dbReference type="RefSeq" id="WP_157334701.1">
    <property type="nucleotide sequence ID" value="NZ_RHLK01000003.1"/>
</dbReference>
<dbReference type="Pfam" id="PF09992">
    <property type="entry name" value="NAGPA"/>
    <property type="match status" value="1"/>
</dbReference>
<name>A0A7X3JZ43_9BACL</name>
<sequence>MFFQRMNRRLVLYLAAASISFTATLLLAPLNRQEEAQPAYAYAQIASANGVELHVAKTLPERIALKAVEGNIMELSEFGINGGFFWQGQLLSIAVMNDRPVKGEPGDYGSGWFNTGHRRGTLVWDGAKQTFSVQHASEASELQVADRAHYWAQGGISMNLQNEADWRRLAKEENMPALTESRMRTGIVYDRNNAVWLIVTPTACSAEEFRTAILESLGAGRSIVDGVFLDGNGSSQLKVAQASLPGDQRQIYQMIALLH</sequence>
<dbReference type="EMBL" id="RHLK01000003">
    <property type="protein sequence ID" value="MVO99634.1"/>
    <property type="molecule type" value="Genomic_DNA"/>
</dbReference>